<evidence type="ECO:0000313" key="2">
    <source>
        <dbReference type="EMBL" id="KAL1880974.1"/>
    </source>
</evidence>
<feature type="compositionally biased region" description="Polar residues" evidence="1">
    <location>
        <begin position="307"/>
        <end position="323"/>
    </location>
</feature>
<reference evidence="2 3" key="1">
    <citation type="journal article" date="2024" name="IMA Fungus">
        <title>IMA Genome - F19 : A genome assembly and annotation guide to empower mycologists, including annotated draft genome sequences of Ceratocystis pirilliformis, Diaporthe australafricana, Fusarium ophioides, Paecilomyces lecythidis, and Sporothrix stenoceras.</title>
        <authorList>
            <person name="Aylward J."/>
            <person name="Wilson A.M."/>
            <person name="Visagie C.M."/>
            <person name="Spraker J."/>
            <person name="Barnes I."/>
            <person name="Buitendag C."/>
            <person name="Ceriani C."/>
            <person name="Del Mar Angel L."/>
            <person name="du Plessis D."/>
            <person name="Fuchs T."/>
            <person name="Gasser K."/>
            <person name="Kramer D."/>
            <person name="Li W."/>
            <person name="Munsamy K."/>
            <person name="Piso A."/>
            <person name="Price J.L."/>
            <person name="Sonnekus B."/>
            <person name="Thomas C."/>
            <person name="van der Nest A."/>
            <person name="van Dijk A."/>
            <person name="van Heerden A."/>
            <person name="van Vuuren N."/>
            <person name="Yilmaz N."/>
            <person name="Duong T.A."/>
            <person name="van der Merwe N.A."/>
            <person name="Wingfield M.J."/>
            <person name="Wingfield B.D."/>
        </authorList>
    </citation>
    <scope>NUCLEOTIDE SEQUENCE [LARGE SCALE GENOMIC DNA]</scope>
    <source>
        <strain evidence="2 3">CMW 18167</strain>
    </source>
</reference>
<proteinExistence type="predicted"/>
<protein>
    <recommendedName>
        <fullName evidence="4">RNA recognition motif-containing protein</fullName>
    </recommendedName>
</protein>
<keyword evidence="3" id="KW-1185">Reference proteome</keyword>
<comment type="caution">
    <text evidence="2">The sequence shown here is derived from an EMBL/GenBank/DDBJ whole genome shotgun (WGS) entry which is preliminary data.</text>
</comment>
<feature type="region of interest" description="Disordered" evidence="1">
    <location>
        <begin position="371"/>
        <end position="440"/>
    </location>
</feature>
<dbReference type="Proteomes" id="UP001583193">
    <property type="component" value="Unassembled WGS sequence"/>
</dbReference>
<feature type="compositionally biased region" description="Basic and acidic residues" evidence="1">
    <location>
        <begin position="393"/>
        <end position="404"/>
    </location>
</feature>
<feature type="compositionally biased region" description="Low complexity" evidence="1">
    <location>
        <begin position="222"/>
        <end position="232"/>
    </location>
</feature>
<accession>A0ABR3XYA5</accession>
<sequence length="459" mass="50421">MPPLPGEERMLTLFADVHCYFTAPTPKPLHHRFDKGSYLYIYHDAAQHRTRIEVANNPGTPEQDAFNGALDYVRLQHSTKFPTRCTLIVDGNAPEQTPSALANPHEWRLPSADPRDEGKFVFRLHTLDIYLWTLDDANLFLDTLERVLAPSQVETDRHPPSSTSQGAVSSVVQQLENVAITDPAYANGQTRNSRTEPPVMPQSVPQPAAEQPKEQTDNSNYAPLAYNPAAPAAPEPIKHREKTPPPTDGVEGTGLAAAAAADHGHPYASPPLSAGYATPPSHQLPYSVPGAIQTAYSSPPPSAGPSQDSFQPHSSVQTPSRALSFSGPPVTGTMSFALPSQAPTSLSYTQHSYAPQSLHHHHQPHYADYLQNQPVSPALPPGGYSNFSYEQPQRQHSDRSEYDVHSQVYRPTEAEASSHHYKHSVKAQKNSSRPHKLEDKAARLESGVNRFIKKLEKKI</sequence>
<organism evidence="2 3">
    <name type="scientific">Paecilomyces lecythidis</name>
    <dbReference type="NCBI Taxonomy" id="3004212"/>
    <lineage>
        <taxon>Eukaryota</taxon>
        <taxon>Fungi</taxon>
        <taxon>Dikarya</taxon>
        <taxon>Ascomycota</taxon>
        <taxon>Pezizomycotina</taxon>
        <taxon>Eurotiomycetes</taxon>
        <taxon>Eurotiomycetidae</taxon>
        <taxon>Eurotiales</taxon>
        <taxon>Thermoascaceae</taxon>
        <taxon>Paecilomyces</taxon>
    </lineage>
</organism>
<evidence type="ECO:0008006" key="4">
    <source>
        <dbReference type="Google" id="ProtNLM"/>
    </source>
</evidence>
<gene>
    <name evidence="2" type="ORF">Plec18167_003513</name>
</gene>
<evidence type="ECO:0000256" key="1">
    <source>
        <dbReference type="SAM" id="MobiDB-lite"/>
    </source>
</evidence>
<evidence type="ECO:0000313" key="3">
    <source>
        <dbReference type="Proteomes" id="UP001583193"/>
    </source>
</evidence>
<dbReference type="EMBL" id="JAVDPF010000008">
    <property type="protein sequence ID" value="KAL1880974.1"/>
    <property type="molecule type" value="Genomic_DNA"/>
</dbReference>
<name>A0ABR3XYA5_9EURO</name>
<feature type="region of interest" description="Disordered" evidence="1">
    <location>
        <begin position="182"/>
        <end position="328"/>
    </location>
</feature>